<evidence type="ECO:0000256" key="6">
    <source>
        <dbReference type="PROSITE-ProRule" id="PRU00175"/>
    </source>
</evidence>
<dbReference type="PANTHER" id="PTHR15710:SF194">
    <property type="entry name" value="RING_U-BOX SUPERFAMILY PROTEIN"/>
    <property type="match status" value="1"/>
</dbReference>
<feature type="domain" description="RING-type" evidence="7">
    <location>
        <begin position="164"/>
        <end position="206"/>
    </location>
</feature>
<dbReference type="PANTHER" id="PTHR15710">
    <property type="entry name" value="E3 UBIQUITIN-PROTEIN LIGASE PRAJA"/>
    <property type="match status" value="1"/>
</dbReference>
<accession>R0FLM8</accession>
<dbReference type="GO" id="GO:0061630">
    <property type="term" value="F:ubiquitin protein ligase activity"/>
    <property type="evidence" value="ECO:0007669"/>
    <property type="project" value="UniProtKB-EC"/>
</dbReference>
<dbReference type="SMART" id="SM00184">
    <property type="entry name" value="RING"/>
    <property type="match status" value="1"/>
</dbReference>
<evidence type="ECO:0000256" key="5">
    <source>
        <dbReference type="ARBA" id="ARBA00022833"/>
    </source>
</evidence>
<dbReference type="STRING" id="81985.R0FLM8"/>
<proteinExistence type="predicted"/>
<dbReference type="Proteomes" id="UP000029121">
    <property type="component" value="Unassembled WGS sequence"/>
</dbReference>
<evidence type="ECO:0000256" key="1">
    <source>
        <dbReference type="ARBA" id="ARBA00000900"/>
    </source>
</evidence>
<dbReference type="GO" id="GO:0016567">
    <property type="term" value="P:protein ubiquitination"/>
    <property type="evidence" value="ECO:0007669"/>
    <property type="project" value="TreeGrafter"/>
</dbReference>
<evidence type="ECO:0000256" key="3">
    <source>
        <dbReference type="ARBA" id="ARBA00022723"/>
    </source>
</evidence>
<dbReference type="GO" id="GO:0008270">
    <property type="term" value="F:zinc ion binding"/>
    <property type="evidence" value="ECO:0007669"/>
    <property type="project" value="UniProtKB-KW"/>
</dbReference>
<evidence type="ECO:0000256" key="4">
    <source>
        <dbReference type="ARBA" id="ARBA00022771"/>
    </source>
</evidence>
<dbReference type="PROSITE" id="PS50089">
    <property type="entry name" value="ZF_RING_2"/>
    <property type="match status" value="1"/>
</dbReference>
<evidence type="ECO:0000313" key="9">
    <source>
        <dbReference type="Proteomes" id="UP000029121"/>
    </source>
</evidence>
<keyword evidence="4 6" id="KW-0863">Zinc-finger</keyword>
<sequence length="212" mass="23838">MNDPIPEPVVEIHVQARRLSPSEGDTSSVLLIITATKDEIYVNPTTGHHLLLKSEPDRYGSTNFSLHSCNHHEIQTLLQDRIHRTEHWMCDHLVPRISTAAINSGFGCNGVELTVCIVLTYQRYVDVMPDPSPSNTKPSLRNMVLLGRVDAEELKSLNMETELCSICLESLVSTLSTPTRMSCSHVFHGRCLLNWLDGKNTCPLCRTVLYER</sequence>
<gene>
    <name evidence="8" type="ORF">CARUB_v10003618mg</name>
</gene>
<dbReference type="GO" id="GO:0005737">
    <property type="term" value="C:cytoplasm"/>
    <property type="evidence" value="ECO:0007669"/>
    <property type="project" value="TreeGrafter"/>
</dbReference>
<name>R0FLM8_9BRAS</name>
<keyword evidence="3" id="KW-0479">Metal-binding</keyword>
<keyword evidence="9" id="KW-1185">Reference proteome</keyword>
<comment type="catalytic activity">
    <reaction evidence="1">
        <text>S-ubiquitinyl-[E2 ubiquitin-conjugating enzyme]-L-cysteine + [acceptor protein]-L-lysine = [E2 ubiquitin-conjugating enzyme]-L-cysteine + N(6)-ubiquitinyl-[acceptor protein]-L-lysine.</text>
        <dbReference type="EC" id="2.3.2.27"/>
    </reaction>
</comment>
<evidence type="ECO:0000259" key="7">
    <source>
        <dbReference type="PROSITE" id="PS50089"/>
    </source>
</evidence>
<keyword evidence="5" id="KW-0862">Zinc</keyword>
<organism evidence="8 9">
    <name type="scientific">Capsella rubella</name>
    <dbReference type="NCBI Taxonomy" id="81985"/>
    <lineage>
        <taxon>Eukaryota</taxon>
        <taxon>Viridiplantae</taxon>
        <taxon>Streptophyta</taxon>
        <taxon>Embryophyta</taxon>
        <taxon>Tracheophyta</taxon>
        <taxon>Spermatophyta</taxon>
        <taxon>Magnoliopsida</taxon>
        <taxon>eudicotyledons</taxon>
        <taxon>Gunneridae</taxon>
        <taxon>Pentapetalae</taxon>
        <taxon>rosids</taxon>
        <taxon>malvids</taxon>
        <taxon>Brassicales</taxon>
        <taxon>Brassicaceae</taxon>
        <taxon>Camelineae</taxon>
        <taxon>Capsella</taxon>
    </lineage>
</organism>
<dbReference type="EMBL" id="KB870810">
    <property type="protein sequence ID" value="EOA22886.1"/>
    <property type="molecule type" value="Genomic_DNA"/>
</dbReference>
<dbReference type="SUPFAM" id="SSF57850">
    <property type="entry name" value="RING/U-box"/>
    <property type="match status" value="1"/>
</dbReference>
<dbReference type="EC" id="2.3.2.27" evidence="2"/>
<dbReference type="eggNOG" id="KOG0802">
    <property type="taxonomic scope" value="Eukaryota"/>
</dbReference>
<dbReference type="InterPro" id="IPR013083">
    <property type="entry name" value="Znf_RING/FYVE/PHD"/>
</dbReference>
<dbReference type="Pfam" id="PF13639">
    <property type="entry name" value="zf-RING_2"/>
    <property type="match status" value="1"/>
</dbReference>
<dbReference type="OrthoDB" id="4348522at2759"/>
<dbReference type="AlphaFoldDB" id="R0FLM8"/>
<evidence type="ECO:0000256" key="2">
    <source>
        <dbReference type="ARBA" id="ARBA00012483"/>
    </source>
</evidence>
<reference evidence="9" key="1">
    <citation type="journal article" date="2013" name="Nat. Genet.">
        <title>The Capsella rubella genome and the genomic consequences of rapid mating system evolution.</title>
        <authorList>
            <person name="Slotte T."/>
            <person name="Hazzouri K.M."/>
            <person name="Agren J.A."/>
            <person name="Koenig D."/>
            <person name="Maumus F."/>
            <person name="Guo Y.L."/>
            <person name="Steige K."/>
            <person name="Platts A.E."/>
            <person name="Escobar J.S."/>
            <person name="Newman L.K."/>
            <person name="Wang W."/>
            <person name="Mandakova T."/>
            <person name="Vello E."/>
            <person name="Smith L.M."/>
            <person name="Henz S.R."/>
            <person name="Steffen J."/>
            <person name="Takuno S."/>
            <person name="Brandvain Y."/>
            <person name="Coop G."/>
            <person name="Andolfatto P."/>
            <person name="Hu T.T."/>
            <person name="Blanchette M."/>
            <person name="Clark R.M."/>
            <person name="Quesneville H."/>
            <person name="Nordborg M."/>
            <person name="Gaut B.S."/>
            <person name="Lysak M.A."/>
            <person name="Jenkins J."/>
            <person name="Grimwood J."/>
            <person name="Chapman J."/>
            <person name="Prochnik S."/>
            <person name="Shu S."/>
            <person name="Rokhsar D."/>
            <person name="Schmutz J."/>
            <person name="Weigel D."/>
            <person name="Wright S.I."/>
        </authorList>
    </citation>
    <scope>NUCLEOTIDE SEQUENCE [LARGE SCALE GENOMIC DNA]</scope>
    <source>
        <strain evidence="9">cv. Monte Gargano</strain>
    </source>
</reference>
<dbReference type="KEGG" id="crb:17884228"/>
<evidence type="ECO:0000313" key="8">
    <source>
        <dbReference type="EMBL" id="EOA22886.1"/>
    </source>
</evidence>
<dbReference type="InterPro" id="IPR001841">
    <property type="entry name" value="Znf_RING"/>
</dbReference>
<protein>
    <recommendedName>
        <fullName evidence="2">RING-type E3 ubiquitin transferase</fullName>
        <ecNumber evidence="2">2.3.2.27</ecNumber>
    </recommendedName>
</protein>
<dbReference type="Gene3D" id="3.30.40.10">
    <property type="entry name" value="Zinc/RING finger domain, C3HC4 (zinc finger)"/>
    <property type="match status" value="1"/>
</dbReference>